<dbReference type="PANTHER" id="PTHR30195:SF15">
    <property type="entry name" value="TYPE I RESTRICTION ENZYME HINDI ENDONUCLEASE SUBUNIT"/>
    <property type="match status" value="1"/>
</dbReference>
<accession>A0A2A7BFX7</accession>
<dbReference type="CDD" id="cd18800">
    <property type="entry name" value="SF2_C_EcoR124I-like"/>
    <property type="match status" value="1"/>
</dbReference>
<dbReference type="Pfam" id="PF18766">
    <property type="entry name" value="SWI2_SNF2"/>
    <property type="match status" value="1"/>
</dbReference>
<gene>
    <name evidence="13" type="ORF">CHR61_03770</name>
</gene>
<keyword evidence="7" id="KW-0255">Endonuclease</keyword>
<dbReference type="PANTHER" id="PTHR30195">
    <property type="entry name" value="TYPE I SITE-SPECIFIC DEOXYRIBONUCLEASE PROTEIN SUBUNIT M AND R"/>
    <property type="match status" value="1"/>
</dbReference>
<dbReference type="Gene3D" id="3.90.1570.50">
    <property type="match status" value="1"/>
</dbReference>
<feature type="domain" description="Helicase ATP-binding" evidence="12">
    <location>
        <begin position="276"/>
        <end position="459"/>
    </location>
</feature>
<dbReference type="NCBIfam" id="TIGR00348">
    <property type="entry name" value="hsdR"/>
    <property type="match status" value="1"/>
</dbReference>
<comment type="function">
    <text evidence="11">Subunit R is required for both nuclease and ATPase activities, but not for modification.</text>
</comment>
<dbReference type="PROSITE" id="PS51192">
    <property type="entry name" value="HELICASE_ATP_BIND_1"/>
    <property type="match status" value="1"/>
</dbReference>
<comment type="similarity">
    <text evidence="2 11">Belongs to the HsdR family.</text>
</comment>
<dbReference type="Gene3D" id="3.40.50.300">
    <property type="entry name" value="P-loop containing nucleotide triphosphate hydrolases"/>
    <property type="match status" value="2"/>
</dbReference>
<dbReference type="InterPro" id="IPR021810">
    <property type="entry name" value="T1RH-like_C"/>
</dbReference>
<dbReference type="GO" id="GO:0009035">
    <property type="term" value="F:type I site-specific deoxyribonuclease activity"/>
    <property type="evidence" value="ECO:0007669"/>
    <property type="project" value="UniProtKB-EC"/>
</dbReference>
<dbReference type="SUPFAM" id="SSF52540">
    <property type="entry name" value="P-loop containing nucleoside triphosphate hydrolases"/>
    <property type="match status" value="2"/>
</dbReference>
<dbReference type="InterPro" id="IPR014001">
    <property type="entry name" value="Helicase_ATP-bd"/>
</dbReference>
<keyword evidence="6 11" id="KW-0680">Restriction system</keyword>
<dbReference type="EC" id="3.1.21.3" evidence="11"/>
<dbReference type="Pfam" id="PF22679">
    <property type="entry name" value="T1R_D3-like"/>
    <property type="match status" value="1"/>
</dbReference>
<dbReference type="InterPro" id="IPR040980">
    <property type="entry name" value="SWI2_SNF2"/>
</dbReference>
<dbReference type="CDD" id="cd18030">
    <property type="entry name" value="DEXHc_RE_I_HsdR"/>
    <property type="match status" value="1"/>
</dbReference>
<evidence type="ECO:0000256" key="3">
    <source>
        <dbReference type="ARBA" id="ARBA00011296"/>
    </source>
</evidence>
<comment type="catalytic activity">
    <reaction evidence="1 11">
        <text>Endonucleolytic cleavage of DNA to give random double-stranded fragments with terminal 5'-phosphates, ATP is simultaneously hydrolyzed.</text>
        <dbReference type="EC" id="3.1.21.3"/>
    </reaction>
</comment>
<dbReference type="InterPro" id="IPR007409">
    <property type="entry name" value="Restrct_endonuc_type1_HsdR_N"/>
</dbReference>
<evidence type="ECO:0000256" key="7">
    <source>
        <dbReference type="ARBA" id="ARBA00022759"/>
    </source>
</evidence>
<dbReference type="AlphaFoldDB" id="A0A2A7BFX7"/>
<evidence type="ECO:0000256" key="1">
    <source>
        <dbReference type="ARBA" id="ARBA00000851"/>
    </source>
</evidence>
<dbReference type="Proteomes" id="UP000220438">
    <property type="component" value="Unassembled WGS sequence"/>
</dbReference>
<reference evidence="13 14" key="1">
    <citation type="journal article" date="2017" name="Front. Microbiol.">
        <title>New Insights into the Diversity of the Genus Faecalibacterium.</title>
        <authorList>
            <person name="Benevides L."/>
            <person name="Burman S."/>
            <person name="Martin R."/>
            <person name="Robert V."/>
            <person name="Thomas M."/>
            <person name="Miquel S."/>
            <person name="Chain F."/>
            <person name="Sokol H."/>
            <person name="Bermudez-Humaran L.G."/>
            <person name="Morrison M."/>
            <person name="Langella P."/>
            <person name="Azevedo V.A."/>
            <person name="Chatel J.M."/>
            <person name="Soares S."/>
        </authorList>
    </citation>
    <scope>NUCLEOTIDE SEQUENCE [LARGE SCALE GENOMIC DNA]</scope>
    <source>
        <strain evidence="13 14">AHMP21</strain>
    </source>
</reference>
<evidence type="ECO:0000256" key="8">
    <source>
        <dbReference type="ARBA" id="ARBA00022801"/>
    </source>
</evidence>
<dbReference type="InterPro" id="IPR055180">
    <property type="entry name" value="HsdR_RecA-like_helicase_dom_2"/>
</dbReference>
<name>A0A2A7BFX7_9FIRM</name>
<dbReference type="Pfam" id="PF04313">
    <property type="entry name" value="HSDR_N"/>
    <property type="match status" value="1"/>
</dbReference>
<dbReference type="CDD" id="cd22332">
    <property type="entry name" value="HsdR_N"/>
    <property type="match status" value="1"/>
</dbReference>
<evidence type="ECO:0000259" key="12">
    <source>
        <dbReference type="PROSITE" id="PS51192"/>
    </source>
</evidence>
<evidence type="ECO:0000256" key="5">
    <source>
        <dbReference type="ARBA" id="ARBA00022741"/>
    </source>
</evidence>
<dbReference type="SMART" id="SM00487">
    <property type="entry name" value="DEXDc"/>
    <property type="match status" value="1"/>
</dbReference>
<keyword evidence="10 11" id="KW-0238">DNA-binding</keyword>
<keyword evidence="8 11" id="KW-0378">Hydrolase</keyword>
<keyword evidence="4" id="KW-0540">Nuclease</keyword>
<evidence type="ECO:0000256" key="6">
    <source>
        <dbReference type="ARBA" id="ARBA00022747"/>
    </source>
</evidence>
<evidence type="ECO:0000313" key="13">
    <source>
        <dbReference type="EMBL" id="PDX90249.1"/>
    </source>
</evidence>
<dbReference type="Pfam" id="PF11867">
    <property type="entry name" value="T1RH-like_C"/>
    <property type="match status" value="1"/>
</dbReference>
<keyword evidence="9 11" id="KW-0067">ATP-binding</keyword>
<evidence type="ECO:0000256" key="9">
    <source>
        <dbReference type="ARBA" id="ARBA00022840"/>
    </source>
</evidence>
<organism evidence="13 14">
    <name type="scientific">Faecalibacterium prausnitzii</name>
    <dbReference type="NCBI Taxonomy" id="853"/>
    <lineage>
        <taxon>Bacteria</taxon>
        <taxon>Bacillati</taxon>
        <taxon>Bacillota</taxon>
        <taxon>Clostridia</taxon>
        <taxon>Eubacteriales</taxon>
        <taxon>Oscillospiraceae</taxon>
        <taxon>Faecalibacterium</taxon>
    </lineage>
</organism>
<comment type="caution">
    <text evidence="13">The sequence shown here is derived from an EMBL/GenBank/DDBJ whole genome shotgun (WGS) entry which is preliminary data.</text>
</comment>
<sequence length="1024" mass="116490">MMLSFTEDTFEQAVIELFENMGYTHIYAPDMNRTDYSRPLLDDVLRDCLVRLNRSLPAMAIDEAILKLNDFDAGSLLQKNIIFMDYLQNGITVKYAVKGEERSSVVKLIDYADADNNDFYVVNQYTFVENGNNRRPDIILFINGLPLVLMELKSPSKDEVGAENAYNQIRNYMKDIPSMFYYNAVCVISDLSTNKAGTITSGLDRFMEWKTKDGDYENTAYAQFDTFYEGMFQKARLLDILKNFILFSGDGQKPIKILAGYHQYFAVRKAIEKAKIATKTDGKGGVFWHTQGSGKSLSMVFYAHLLQEALDSPTIVVMTDRIDLDDQLYTQFAKCAPFLRQIPVQATSKENLSKLLDGRKANGIIFTTMFKFERGEKPLSERRNIVVMADEAHRGQYGFDEKIVIKENEQGEKEAHTVIGNARIIHDALPNATYIGFTGTPISAKDRNTREVFGDYIDIYDMTQAVEDGATRPVYYESRVIKLHLDQNTLALIDATYDALEQQSDAATIEKSKKMLGQMESVLGAESTIQSLCEDIVNHYEKYRANLLTGKAMIVAYSRPIAMKIYRKLLELRPTWNEKIGVVMTGGNNDPEDWKEIIGTKSHKEELARKFKDNDDPMKIAIVVDMWLTGFDVPSLATMYVYKPMHGYNLMQAIARVNRVFKDKEGGLIVDYVGIASALKAAMKEYTKRDQSRYGDMDIAKVAYPKFQEKLQVCKDLLHGFDFSGFIGGSPLMMAKLVTGGVNFVLDAKAPKRKDLFLREALLLKQSHSLCSSMTTEQERHEAAYMEAVRSTVVKITYGGSGGKTLSLKEINAQINELLKASIQSQGVISLFDSKQADENISLFDPAVLDEISKMKEKNIAVEILKKLMAEQVSLYKRTNVVQSQKFSEKITQLMNSYYNGLITNEEVIKELLKTAQEITELYNNGKKLGLTQEELAFYDALTKPENIKDFYQNNELIDLTRELTEMLRKNRTIDWQKKETARASMRKMVKHLLKKYKYPPEDYDTAISTVISQCEMWTDNMVV</sequence>
<evidence type="ECO:0000256" key="4">
    <source>
        <dbReference type="ARBA" id="ARBA00022722"/>
    </source>
</evidence>
<dbReference type="GO" id="GO:0005524">
    <property type="term" value="F:ATP binding"/>
    <property type="evidence" value="ECO:0007669"/>
    <property type="project" value="UniProtKB-KW"/>
</dbReference>
<evidence type="ECO:0000256" key="11">
    <source>
        <dbReference type="RuleBase" id="RU364115"/>
    </source>
</evidence>
<dbReference type="GO" id="GO:0009307">
    <property type="term" value="P:DNA restriction-modification system"/>
    <property type="evidence" value="ECO:0007669"/>
    <property type="project" value="UniProtKB-KW"/>
</dbReference>
<dbReference type="InterPro" id="IPR051268">
    <property type="entry name" value="Type-I_R_enzyme_R_subunit"/>
</dbReference>
<protein>
    <recommendedName>
        <fullName evidence="11">Type I restriction enzyme endonuclease subunit</fullName>
        <shortName evidence="11">R protein</shortName>
        <ecNumber evidence="11">3.1.21.3</ecNumber>
    </recommendedName>
    <alternativeName>
        <fullName evidence="11">Type-1 restriction enzyme R protein</fullName>
    </alternativeName>
</protein>
<evidence type="ECO:0000313" key="14">
    <source>
        <dbReference type="Proteomes" id="UP000220438"/>
    </source>
</evidence>
<dbReference type="GO" id="GO:0003677">
    <property type="term" value="F:DNA binding"/>
    <property type="evidence" value="ECO:0007669"/>
    <property type="project" value="UniProtKB-KW"/>
</dbReference>
<comment type="subunit">
    <text evidence="3 11">The type I restriction/modification system is composed of three polypeptides R, M and S.</text>
</comment>
<proteinExistence type="inferred from homology"/>
<dbReference type="EMBL" id="NOUW01000014">
    <property type="protein sequence ID" value="PDX90249.1"/>
    <property type="molecule type" value="Genomic_DNA"/>
</dbReference>
<dbReference type="InterPro" id="IPR027417">
    <property type="entry name" value="P-loop_NTPase"/>
</dbReference>
<evidence type="ECO:0000256" key="10">
    <source>
        <dbReference type="ARBA" id="ARBA00023125"/>
    </source>
</evidence>
<evidence type="ECO:0000256" key="2">
    <source>
        <dbReference type="ARBA" id="ARBA00008598"/>
    </source>
</evidence>
<keyword evidence="5 11" id="KW-0547">Nucleotide-binding</keyword>
<dbReference type="InterPro" id="IPR004473">
    <property type="entry name" value="Restrct_endonuc_typeI_HsdR"/>
</dbReference>